<dbReference type="Proteomes" id="UP000237347">
    <property type="component" value="Unassembled WGS sequence"/>
</dbReference>
<sequence>IKGIFFVAIDQSKPLSDQGPFDVVMHKLLGKEWRQIIESARSFLHLESFLNILRSRPQGSSEDVSSPLAILLICSAEWEMA</sequence>
<dbReference type="AlphaFoldDB" id="A0AAW0KN73"/>
<dbReference type="EMBL" id="PKMF04000263">
    <property type="protein sequence ID" value="KAK7840394.1"/>
    <property type="molecule type" value="Genomic_DNA"/>
</dbReference>
<protein>
    <submittedName>
        <fullName evidence="2">Inositol-tetrakisphosphate 1-kinase 2</fullName>
    </submittedName>
</protein>
<dbReference type="Gene3D" id="3.40.50.11370">
    <property type="match status" value="1"/>
</dbReference>
<comment type="caution">
    <text evidence="2">The sequence shown here is derived from an EMBL/GenBank/DDBJ whole genome shotgun (WGS) entry which is preliminary data.</text>
</comment>
<accession>A0AAW0KN73</accession>
<name>A0AAW0KN73_QUESU</name>
<evidence type="ECO:0000259" key="1">
    <source>
        <dbReference type="Pfam" id="PF17927"/>
    </source>
</evidence>
<feature type="non-terminal residue" evidence="2">
    <location>
        <position position="1"/>
    </location>
</feature>
<proteinExistence type="predicted"/>
<evidence type="ECO:0000313" key="2">
    <source>
        <dbReference type="EMBL" id="KAK7840394.1"/>
    </source>
</evidence>
<evidence type="ECO:0000313" key="3">
    <source>
        <dbReference type="Proteomes" id="UP000237347"/>
    </source>
</evidence>
<keyword evidence="3" id="KW-1185">Reference proteome</keyword>
<feature type="domain" description="Inositol-tetrakisphosphate 1-kinase N-terminal" evidence="1">
    <location>
        <begin position="2"/>
        <end position="39"/>
    </location>
</feature>
<organism evidence="2 3">
    <name type="scientific">Quercus suber</name>
    <name type="common">Cork oak</name>
    <dbReference type="NCBI Taxonomy" id="58331"/>
    <lineage>
        <taxon>Eukaryota</taxon>
        <taxon>Viridiplantae</taxon>
        <taxon>Streptophyta</taxon>
        <taxon>Embryophyta</taxon>
        <taxon>Tracheophyta</taxon>
        <taxon>Spermatophyta</taxon>
        <taxon>Magnoliopsida</taxon>
        <taxon>eudicotyledons</taxon>
        <taxon>Gunneridae</taxon>
        <taxon>Pentapetalae</taxon>
        <taxon>rosids</taxon>
        <taxon>fabids</taxon>
        <taxon>Fagales</taxon>
        <taxon>Fagaceae</taxon>
        <taxon>Quercus</taxon>
    </lineage>
</organism>
<dbReference type="Pfam" id="PF17927">
    <property type="entry name" value="Ins134_P3_kin_N"/>
    <property type="match status" value="1"/>
</dbReference>
<gene>
    <name evidence="2" type="primary">ITPK2</name>
    <name evidence="2" type="ORF">CFP56_016780</name>
</gene>
<dbReference type="InterPro" id="IPR041429">
    <property type="entry name" value="ITPK1_N"/>
</dbReference>
<reference evidence="2 3" key="1">
    <citation type="journal article" date="2018" name="Sci. Data">
        <title>The draft genome sequence of cork oak.</title>
        <authorList>
            <person name="Ramos A.M."/>
            <person name="Usie A."/>
            <person name="Barbosa P."/>
            <person name="Barros P.M."/>
            <person name="Capote T."/>
            <person name="Chaves I."/>
            <person name="Simoes F."/>
            <person name="Abreu I."/>
            <person name="Carrasquinho I."/>
            <person name="Faro C."/>
            <person name="Guimaraes J.B."/>
            <person name="Mendonca D."/>
            <person name="Nobrega F."/>
            <person name="Rodrigues L."/>
            <person name="Saibo N.J.M."/>
            <person name="Varela M.C."/>
            <person name="Egas C."/>
            <person name="Matos J."/>
            <person name="Miguel C.M."/>
            <person name="Oliveira M.M."/>
            <person name="Ricardo C.P."/>
            <person name="Goncalves S."/>
        </authorList>
    </citation>
    <scope>NUCLEOTIDE SEQUENCE [LARGE SCALE GENOMIC DNA]</scope>
    <source>
        <strain evidence="3">cv. HL8</strain>
    </source>
</reference>